<feature type="compositionally biased region" description="Basic residues" evidence="1">
    <location>
        <begin position="96"/>
        <end position="109"/>
    </location>
</feature>
<sequence>MTHLTSLHHRTASRPTITVSSQPNAKPGAADLPPPAGNSRRLRVPLYLLVILILVLCICLRFGHTVSERLALRLAEAPSHSVASAPAPFTRASLSKRKRIHRHHAHHSGPARSTSLKRVPNGAIRSAEGVSPDAVPYNVLLASPTVAPESASKTTPGQNGQASNVAPPVPATPLAIPTPFPQPWDTSLPYAFSTNSCAAFFKNLLSNSTFRSCRAFSLLLPTSSALFQVEGNLTALTATVGGTCNTPIPEAQCVDIMDAYARQISQDSICGKDLGDKVPAAVQALNGFKSYKVMRDAACLINQRTGAYCFIEAAAAKIPSDLYFYNLPVGVPIPPYVTPSCSPCVESLMSVYASYANNSSLALASTYPAAAVASENRCGTQYATIVDVNGMLSTNAAAGTLHRSPGARSLLWGVVVGLGAGMYLLV</sequence>
<organism evidence="4 5">
    <name type="scientific">Botryobasidium botryosum (strain FD-172 SS1)</name>
    <dbReference type="NCBI Taxonomy" id="930990"/>
    <lineage>
        <taxon>Eukaryota</taxon>
        <taxon>Fungi</taxon>
        <taxon>Dikarya</taxon>
        <taxon>Basidiomycota</taxon>
        <taxon>Agaricomycotina</taxon>
        <taxon>Agaricomycetes</taxon>
        <taxon>Cantharellales</taxon>
        <taxon>Botryobasidiaceae</taxon>
        <taxon>Botryobasidium</taxon>
    </lineage>
</organism>
<evidence type="ECO:0000313" key="4">
    <source>
        <dbReference type="EMBL" id="KDQ13325.1"/>
    </source>
</evidence>
<dbReference type="EMBL" id="KL198044">
    <property type="protein sequence ID" value="KDQ13325.1"/>
    <property type="molecule type" value="Genomic_DNA"/>
</dbReference>
<reference evidence="5" key="1">
    <citation type="journal article" date="2014" name="Proc. Natl. Acad. Sci. U.S.A.">
        <title>Extensive sampling of basidiomycete genomes demonstrates inadequacy of the white-rot/brown-rot paradigm for wood decay fungi.</title>
        <authorList>
            <person name="Riley R."/>
            <person name="Salamov A.A."/>
            <person name="Brown D.W."/>
            <person name="Nagy L.G."/>
            <person name="Floudas D."/>
            <person name="Held B.W."/>
            <person name="Levasseur A."/>
            <person name="Lombard V."/>
            <person name="Morin E."/>
            <person name="Otillar R."/>
            <person name="Lindquist E.A."/>
            <person name="Sun H."/>
            <person name="LaButti K.M."/>
            <person name="Schmutz J."/>
            <person name="Jabbour D."/>
            <person name="Luo H."/>
            <person name="Baker S.E."/>
            <person name="Pisabarro A.G."/>
            <person name="Walton J.D."/>
            <person name="Blanchette R.A."/>
            <person name="Henrissat B."/>
            <person name="Martin F."/>
            <person name="Cullen D."/>
            <person name="Hibbett D.S."/>
            <person name="Grigoriev I.V."/>
        </authorList>
    </citation>
    <scope>NUCLEOTIDE SEQUENCE [LARGE SCALE GENOMIC DNA]</scope>
    <source>
        <strain evidence="5">FD-172 SS1</strain>
    </source>
</reference>
<dbReference type="Proteomes" id="UP000027195">
    <property type="component" value="Unassembled WGS sequence"/>
</dbReference>
<feature type="region of interest" description="Disordered" evidence="1">
    <location>
        <begin position="1"/>
        <end position="36"/>
    </location>
</feature>
<dbReference type="PANTHER" id="PTHR39460:SF1">
    <property type="entry name" value="C6 TRANSCRIPTION FACTOR"/>
    <property type="match status" value="1"/>
</dbReference>
<feature type="region of interest" description="Disordered" evidence="1">
    <location>
        <begin position="96"/>
        <end position="119"/>
    </location>
</feature>
<keyword evidence="2" id="KW-1133">Transmembrane helix</keyword>
<evidence type="ECO:0000256" key="2">
    <source>
        <dbReference type="SAM" id="Phobius"/>
    </source>
</evidence>
<proteinExistence type="predicted"/>
<feature type="domain" description="DUF7729" evidence="3">
    <location>
        <begin position="179"/>
        <end position="384"/>
    </location>
</feature>
<keyword evidence="2" id="KW-0812">Transmembrane</keyword>
<dbReference type="PANTHER" id="PTHR39460">
    <property type="entry name" value="EXPRESSED PROTEIN"/>
    <property type="match status" value="1"/>
</dbReference>
<protein>
    <recommendedName>
        <fullName evidence="3">DUF7729 domain-containing protein</fullName>
    </recommendedName>
</protein>
<keyword evidence="2" id="KW-0472">Membrane</keyword>
<evidence type="ECO:0000313" key="5">
    <source>
        <dbReference type="Proteomes" id="UP000027195"/>
    </source>
</evidence>
<feature type="transmembrane region" description="Helical" evidence="2">
    <location>
        <begin position="44"/>
        <end position="63"/>
    </location>
</feature>
<evidence type="ECO:0000256" key="1">
    <source>
        <dbReference type="SAM" id="MobiDB-lite"/>
    </source>
</evidence>
<accession>A0A067MF99</accession>
<keyword evidence="5" id="KW-1185">Reference proteome</keyword>
<dbReference type="InParanoid" id="A0A067MF99"/>
<dbReference type="AlphaFoldDB" id="A0A067MF99"/>
<feature type="compositionally biased region" description="Basic residues" evidence="1">
    <location>
        <begin position="1"/>
        <end position="12"/>
    </location>
</feature>
<name>A0A067MF99_BOTB1</name>
<dbReference type="InterPro" id="IPR056146">
    <property type="entry name" value="DUF7729"/>
</dbReference>
<gene>
    <name evidence="4" type="ORF">BOTBODRAFT_33650</name>
</gene>
<dbReference type="OrthoDB" id="2564812at2759"/>
<evidence type="ECO:0000259" key="3">
    <source>
        <dbReference type="Pfam" id="PF24855"/>
    </source>
</evidence>
<feature type="compositionally biased region" description="Polar residues" evidence="1">
    <location>
        <begin position="13"/>
        <end position="24"/>
    </location>
</feature>
<dbReference type="HOGENOM" id="CLU_042319_4_1_1"/>
<dbReference type="Pfam" id="PF24855">
    <property type="entry name" value="DUF7729"/>
    <property type="match status" value="1"/>
</dbReference>